<dbReference type="SUPFAM" id="SSF46894">
    <property type="entry name" value="C-terminal effector domain of the bipartite response regulators"/>
    <property type="match status" value="1"/>
</dbReference>
<dbReference type="InterPro" id="IPR016032">
    <property type="entry name" value="Sig_transdc_resp-reg_C-effctor"/>
</dbReference>
<dbReference type="PANTHER" id="PTHR44688:SF25">
    <property type="entry name" value="HTH LUXR-TYPE DOMAIN-CONTAINING PROTEIN"/>
    <property type="match status" value="1"/>
</dbReference>
<dbReference type="AlphaFoldDB" id="A0A1H0LKJ9"/>
<dbReference type="PANTHER" id="PTHR44688">
    <property type="entry name" value="DNA-BINDING TRANSCRIPTIONAL ACTIVATOR DEVR_DOSR"/>
    <property type="match status" value="1"/>
</dbReference>
<dbReference type="GO" id="GO:0006355">
    <property type="term" value="P:regulation of DNA-templated transcription"/>
    <property type="evidence" value="ECO:0007669"/>
    <property type="project" value="InterPro"/>
</dbReference>
<keyword evidence="3" id="KW-0804">Transcription</keyword>
<evidence type="ECO:0000256" key="3">
    <source>
        <dbReference type="ARBA" id="ARBA00023163"/>
    </source>
</evidence>
<dbReference type="GO" id="GO:0003677">
    <property type="term" value="F:DNA binding"/>
    <property type="evidence" value="ECO:0007669"/>
    <property type="project" value="UniProtKB-KW"/>
</dbReference>
<dbReference type="RefSeq" id="WP_157695304.1">
    <property type="nucleotide sequence ID" value="NZ_LT629710.1"/>
</dbReference>
<dbReference type="CDD" id="cd06170">
    <property type="entry name" value="LuxR_C_like"/>
    <property type="match status" value="1"/>
</dbReference>
<evidence type="ECO:0000313" key="5">
    <source>
        <dbReference type="EMBL" id="SDO68615.1"/>
    </source>
</evidence>
<dbReference type="InterPro" id="IPR000792">
    <property type="entry name" value="Tscrpt_reg_LuxR_C"/>
</dbReference>
<dbReference type="InterPro" id="IPR011990">
    <property type="entry name" value="TPR-like_helical_dom_sf"/>
</dbReference>
<protein>
    <submittedName>
        <fullName evidence="5">Regulatory protein, luxR family</fullName>
    </submittedName>
</protein>
<sequence length="501" mass="54981">MRDLEQALNRDDWEAVDTLLDQRFFRYLYTNSELLERVFDSAGDQWFSDHPRQVLRRAVVDAVRRPGALLDERAQAEFDTWVRSQADPALRDILGIRRARLAELVSHGWHQDAADVVDQILEDLKVWPGQSEGLRDIMPGLMVSCGTAKLLAGDSDAAATCFFEAVRWSSYERGHPFAPFARGHLALVHVLSERYADAAQLLEGVDQARSEPGTVAYASEGAGLLAQLLVHIASLDTGAVHRLLGRIDQAIIDGEWGWIALHARAWAAILDDQPWDLIHEINAVLVTTSLRTSPDTMAGACLRADLVALYQAAGDLRAADQVLATPKLPPTRSVVVLARARQALLRGRPDHALALFRQEETARGNLTPTRYGPTGAVLYAAAEIASAGQVSPSALQFAASTVAYHRAFIAAANASPALRELLLPLLDDAVPDVPAPWEHRTAVKLTRREREVLSALRRHGGVAQVAAALHISPNTAKTHIRALYRKLGAHNREEALWIATR</sequence>
<dbReference type="Pfam" id="PF00196">
    <property type="entry name" value="GerE"/>
    <property type="match status" value="1"/>
</dbReference>
<keyword evidence="1" id="KW-0805">Transcription regulation</keyword>
<dbReference type="Proteomes" id="UP000198741">
    <property type="component" value="Chromosome I"/>
</dbReference>
<reference evidence="5 6" key="1">
    <citation type="submission" date="2016-10" db="EMBL/GenBank/DDBJ databases">
        <authorList>
            <person name="de Groot N.N."/>
        </authorList>
    </citation>
    <scope>NUCLEOTIDE SEQUENCE [LARGE SCALE GENOMIC DNA]</scope>
    <source>
        <strain evidence="6">P4-7,KCTC 19426,CECT 7604</strain>
    </source>
</reference>
<dbReference type="SUPFAM" id="SSF48452">
    <property type="entry name" value="TPR-like"/>
    <property type="match status" value="1"/>
</dbReference>
<dbReference type="InterPro" id="IPR036388">
    <property type="entry name" value="WH-like_DNA-bd_sf"/>
</dbReference>
<feature type="domain" description="HTH luxR-type" evidence="4">
    <location>
        <begin position="438"/>
        <end position="501"/>
    </location>
</feature>
<keyword evidence="6" id="KW-1185">Reference proteome</keyword>
<proteinExistence type="predicted"/>
<dbReference type="PROSITE" id="PS50043">
    <property type="entry name" value="HTH_LUXR_2"/>
    <property type="match status" value="1"/>
</dbReference>
<keyword evidence="2" id="KW-0238">DNA-binding</keyword>
<name>A0A1H0LKJ9_9ACTN</name>
<dbReference type="STRING" id="1090615.SAMN04515671_1699"/>
<dbReference type="Gene3D" id="1.10.10.10">
    <property type="entry name" value="Winged helix-like DNA-binding domain superfamily/Winged helix DNA-binding domain"/>
    <property type="match status" value="1"/>
</dbReference>
<dbReference type="OrthoDB" id="3178268at2"/>
<evidence type="ECO:0000256" key="1">
    <source>
        <dbReference type="ARBA" id="ARBA00023015"/>
    </source>
</evidence>
<organism evidence="5 6">
    <name type="scientific">Nakamurella panacisegetis</name>
    <dbReference type="NCBI Taxonomy" id="1090615"/>
    <lineage>
        <taxon>Bacteria</taxon>
        <taxon>Bacillati</taxon>
        <taxon>Actinomycetota</taxon>
        <taxon>Actinomycetes</taxon>
        <taxon>Nakamurellales</taxon>
        <taxon>Nakamurellaceae</taxon>
        <taxon>Nakamurella</taxon>
    </lineage>
</organism>
<dbReference type="SMART" id="SM00421">
    <property type="entry name" value="HTH_LUXR"/>
    <property type="match status" value="1"/>
</dbReference>
<evidence type="ECO:0000313" key="6">
    <source>
        <dbReference type="Proteomes" id="UP000198741"/>
    </source>
</evidence>
<gene>
    <name evidence="5" type="ORF">SAMN04515671_1699</name>
</gene>
<evidence type="ECO:0000256" key="2">
    <source>
        <dbReference type="ARBA" id="ARBA00023125"/>
    </source>
</evidence>
<accession>A0A1H0LKJ9</accession>
<evidence type="ECO:0000259" key="4">
    <source>
        <dbReference type="PROSITE" id="PS50043"/>
    </source>
</evidence>
<dbReference type="EMBL" id="LT629710">
    <property type="protein sequence ID" value="SDO68615.1"/>
    <property type="molecule type" value="Genomic_DNA"/>
</dbReference>